<keyword evidence="3" id="KW-1185">Reference proteome</keyword>
<comment type="caution">
    <text evidence="2">The sequence shown here is derived from an EMBL/GenBank/DDBJ whole genome shotgun (WGS) entry which is preliminary data.</text>
</comment>
<feature type="region of interest" description="Disordered" evidence="1">
    <location>
        <begin position="93"/>
        <end position="138"/>
    </location>
</feature>
<reference evidence="2 3" key="1">
    <citation type="journal article" date="2019" name="Sci. Rep.">
        <title>A high-quality genome of Eragrostis curvula grass provides insights into Poaceae evolution and supports new strategies to enhance forage quality.</title>
        <authorList>
            <person name="Carballo J."/>
            <person name="Santos B.A.C.M."/>
            <person name="Zappacosta D."/>
            <person name="Garbus I."/>
            <person name="Selva J.P."/>
            <person name="Gallo C.A."/>
            <person name="Diaz A."/>
            <person name="Albertini E."/>
            <person name="Caccamo M."/>
            <person name="Echenique V."/>
        </authorList>
    </citation>
    <scope>NUCLEOTIDE SEQUENCE [LARGE SCALE GENOMIC DNA]</scope>
    <source>
        <strain evidence="3">cv. Victoria</strain>
        <tissue evidence="2">Leaf</tissue>
    </source>
</reference>
<evidence type="ECO:0000313" key="2">
    <source>
        <dbReference type="EMBL" id="TVU42306.1"/>
    </source>
</evidence>
<name>A0A5J9W327_9POAL</name>
<evidence type="ECO:0000313" key="3">
    <source>
        <dbReference type="Proteomes" id="UP000324897"/>
    </source>
</evidence>
<gene>
    <name evidence="2" type="ORF">EJB05_08703</name>
</gene>
<accession>A0A5J9W327</accession>
<protein>
    <submittedName>
        <fullName evidence="2">Uncharacterized protein</fullName>
    </submittedName>
</protein>
<dbReference type="AlphaFoldDB" id="A0A5J9W327"/>
<feature type="compositionally biased region" description="Basic and acidic residues" evidence="1">
    <location>
        <begin position="28"/>
        <end position="38"/>
    </location>
</feature>
<proteinExistence type="predicted"/>
<dbReference type="Proteomes" id="UP000324897">
    <property type="component" value="Unassembled WGS sequence"/>
</dbReference>
<dbReference type="EMBL" id="RWGY01000005">
    <property type="protein sequence ID" value="TVU42306.1"/>
    <property type="molecule type" value="Genomic_DNA"/>
</dbReference>
<feature type="region of interest" description="Disordered" evidence="1">
    <location>
        <begin position="1"/>
        <end position="38"/>
    </location>
</feature>
<sequence length="138" mass="15052">MQGRGHLPPVCSSPHKGTPLRSAIPLDPRTRGQRREQPDLMEVAAARPSLLMAWTSPSHHPKVRQGIKPPYVVLTFHVPKVFEEMQSHVVTTGLVPRSTSRPPGVEEKLRLGRPRAPDSSLRTKGSDDLGRGLAGGAH</sequence>
<dbReference type="Gramene" id="TVU42306">
    <property type="protein sequence ID" value="TVU42306"/>
    <property type="gene ID" value="EJB05_08703"/>
</dbReference>
<evidence type="ECO:0000256" key="1">
    <source>
        <dbReference type="SAM" id="MobiDB-lite"/>
    </source>
</evidence>
<organism evidence="2 3">
    <name type="scientific">Eragrostis curvula</name>
    <name type="common">weeping love grass</name>
    <dbReference type="NCBI Taxonomy" id="38414"/>
    <lineage>
        <taxon>Eukaryota</taxon>
        <taxon>Viridiplantae</taxon>
        <taxon>Streptophyta</taxon>
        <taxon>Embryophyta</taxon>
        <taxon>Tracheophyta</taxon>
        <taxon>Spermatophyta</taxon>
        <taxon>Magnoliopsida</taxon>
        <taxon>Liliopsida</taxon>
        <taxon>Poales</taxon>
        <taxon>Poaceae</taxon>
        <taxon>PACMAD clade</taxon>
        <taxon>Chloridoideae</taxon>
        <taxon>Eragrostideae</taxon>
        <taxon>Eragrostidinae</taxon>
        <taxon>Eragrostis</taxon>
    </lineage>
</organism>